<dbReference type="EMBL" id="JAHRIN010016825">
    <property type="protein sequence ID" value="MEQ2196298.1"/>
    <property type="molecule type" value="Genomic_DNA"/>
</dbReference>
<accession>A0ABV0QL59</accession>
<evidence type="ECO:0000313" key="1">
    <source>
        <dbReference type="EMBL" id="MEQ2196298.1"/>
    </source>
</evidence>
<evidence type="ECO:0000313" key="2">
    <source>
        <dbReference type="Proteomes" id="UP001434883"/>
    </source>
</evidence>
<reference evidence="1 2" key="1">
    <citation type="submission" date="2021-06" db="EMBL/GenBank/DDBJ databases">
        <authorList>
            <person name="Palmer J.M."/>
        </authorList>
    </citation>
    <scope>NUCLEOTIDE SEQUENCE [LARGE SCALE GENOMIC DNA]</scope>
    <source>
        <strain evidence="1 2">XC_2019</strain>
        <tissue evidence="1">Muscle</tissue>
    </source>
</reference>
<comment type="caution">
    <text evidence="1">The sequence shown here is derived from an EMBL/GenBank/DDBJ whole genome shotgun (WGS) entry which is preliminary data.</text>
</comment>
<dbReference type="Proteomes" id="UP001434883">
    <property type="component" value="Unassembled WGS sequence"/>
</dbReference>
<keyword evidence="2" id="KW-1185">Reference proteome</keyword>
<protein>
    <submittedName>
        <fullName evidence="1">Uncharacterized protein</fullName>
    </submittedName>
</protein>
<sequence length="71" mass="8201">MTERKTRPMTAKNISISMSTMVEALRGVKMREEHAAATPEQWIGQDRKTPDLTRLKDPAHFRDKEAFICLE</sequence>
<organism evidence="1 2">
    <name type="scientific">Xenoophorus captivus</name>
    <dbReference type="NCBI Taxonomy" id="1517983"/>
    <lineage>
        <taxon>Eukaryota</taxon>
        <taxon>Metazoa</taxon>
        <taxon>Chordata</taxon>
        <taxon>Craniata</taxon>
        <taxon>Vertebrata</taxon>
        <taxon>Euteleostomi</taxon>
        <taxon>Actinopterygii</taxon>
        <taxon>Neopterygii</taxon>
        <taxon>Teleostei</taxon>
        <taxon>Neoteleostei</taxon>
        <taxon>Acanthomorphata</taxon>
        <taxon>Ovalentaria</taxon>
        <taxon>Atherinomorphae</taxon>
        <taxon>Cyprinodontiformes</taxon>
        <taxon>Goodeidae</taxon>
        <taxon>Xenoophorus</taxon>
    </lineage>
</organism>
<proteinExistence type="predicted"/>
<name>A0ABV0QL59_9TELE</name>
<gene>
    <name evidence="1" type="ORF">XENOCAPTIV_008025</name>
</gene>